<sequence length="174" mass="20591">MSKDKLKISDLPPLEEIMQRQLKRQVALAQNEPDPAEVVKGRMSMVFSFLFQNFNLMEKKDKYLMKSTARQVAQYGFLSIISPIYLNIKLGKIAFGRIFDLPKSWRFGIRTTIYAVPLLLHWKYTSDVYNHITYYLADKYMERVQLFMKFNDPKIMNPYIEIEENEENEDSDAL</sequence>
<keyword evidence="2" id="KW-1185">Reference proteome</keyword>
<evidence type="ECO:0000313" key="2">
    <source>
        <dbReference type="Proteomes" id="UP000187209"/>
    </source>
</evidence>
<dbReference type="EMBL" id="MPUH01000135">
    <property type="protein sequence ID" value="OMJ89056.1"/>
    <property type="molecule type" value="Genomic_DNA"/>
</dbReference>
<name>A0A1R2CJC9_9CILI</name>
<evidence type="ECO:0000313" key="1">
    <source>
        <dbReference type="EMBL" id="OMJ89056.1"/>
    </source>
</evidence>
<comment type="caution">
    <text evidence="1">The sequence shown here is derived from an EMBL/GenBank/DDBJ whole genome shotgun (WGS) entry which is preliminary data.</text>
</comment>
<gene>
    <name evidence="1" type="ORF">SteCoe_8882</name>
</gene>
<accession>A0A1R2CJC9</accession>
<dbReference type="OrthoDB" id="320422at2759"/>
<dbReference type="Proteomes" id="UP000187209">
    <property type="component" value="Unassembled WGS sequence"/>
</dbReference>
<dbReference type="AlphaFoldDB" id="A0A1R2CJC9"/>
<proteinExistence type="predicted"/>
<protein>
    <submittedName>
        <fullName evidence="1">Uncharacterized protein</fullName>
    </submittedName>
</protein>
<reference evidence="1 2" key="1">
    <citation type="submission" date="2016-11" db="EMBL/GenBank/DDBJ databases">
        <title>The macronuclear genome of Stentor coeruleus: a giant cell with tiny introns.</title>
        <authorList>
            <person name="Slabodnick M."/>
            <person name="Ruby J.G."/>
            <person name="Reiff S.B."/>
            <person name="Swart E.C."/>
            <person name="Gosai S."/>
            <person name="Prabakaran S."/>
            <person name="Witkowska E."/>
            <person name="Larue G.E."/>
            <person name="Fisher S."/>
            <person name="Freeman R.M."/>
            <person name="Gunawardena J."/>
            <person name="Chu W."/>
            <person name="Stover N.A."/>
            <person name="Gregory B.D."/>
            <person name="Nowacki M."/>
            <person name="Derisi J."/>
            <person name="Roy S.W."/>
            <person name="Marshall W.F."/>
            <person name="Sood P."/>
        </authorList>
    </citation>
    <scope>NUCLEOTIDE SEQUENCE [LARGE SCALE GENOMIC DNA]</scope>
    <source>
        <strain evidence="1">WM001</strain>
    </source>
</reference>
<organism evidence="1 2">
    <name type="scientific">Stentor coeruleus</name>
    <dbReference type="NCBI Taxonomy" id="5963"/>
    <lineage>
        <taxon>Eukaryota</taxon>
        <taxon>Sar</taxon>
        <taxon>Alveolata</taxon>
        <taxon>Ciliophora</taxon>
        <taxon>Postciliodesmatophora</taxon>
        <taxon>Heterotrichea</taxon>
        <taxon>Heterotrichida</taxon>
        <taxon>Stentoridae</taxon>
        <taxon>Stentor</taxon>
    </lineage>
</organism>